<feature type="compositionally biased region" description="Basic residues" evidence="1">
    <location>
        <begin position="113"/>
        <end position="125"/>
    </location>
</feature>
<feature type="compositionally biased region" description="Low complexity" evidence="1">
    <location>
        <begin position="80"/>
        <end position="93"/>
    </location>
</feature>
<accession>A0A8J5J9P6</accession>
<reference evidence="2" key="1">
    <citation type="journal article" date="2021" name="Sci. Adv.">
        <title>The American lobster genome reveals insights on longevity, neural, and immune adaptations.</title>
        <authorList>
            <person name="Polinski J.M."/>
            <person name="Zimin A.V."/>
            <person name="Clark K.F."/>
            <person name="Kohn A.B."/>
            <person name="Sadowski N."/>
            <person name="Timp W."/>
            <person name="Ptitsyn A."/>
            <person name="Khanna P."/>
            <person name="Romanova D.Y."/>
            <person name="Williams P."/>
            <person name="Greenwood S.J."/>
            <person name="Moroz L.L."/>
            <person name="Walt D.R."/>
            <person name="Bodnar A.G."/>
        </authorList>
    </citation>
    <scope>NUCLEOTIDE SEQUENCE</scope>
    <source>
        <strain evidence="2">GMGI-L3</strain>
    </source>
</reference>
<gene>
    <name evidence="2" type="ORF">Hamer_G025921</name>
</gene>
<dbReference type="Proteomes" id="UP000747542">
    <property type="component" value="Unassembled WGS sequence"/>
</dbReference>
<feature type="compositionally biased region" description="Polar residues" evidence="1">
    <location>
        <begin position="58"/>
        <end position="72"/>
    </location>
</feature>
<dbReference type="EMBL" id="JAHLQT010046530">
    <property type="protein sequence ID" value="KAG7153569.1"/>
    <property type="molecule type" value="Genomic_DNA"/>
</dbReference>
<evidence type="ECO:0000313" key="2">
    <source>
        <dbReference type="EMBL" id="KAG7153569.1"/>
    </source>
</evidence>
<keyword evidence="3" id="KW-1185">Reference proteome</keyword>
<name>A0A8J5J9P6_HOMAM</name>
<comment type="caution">
    <text evidence="2">The sequence shown here is derived from an EMBL/GenBank/DDBJ whole genome shotgun (WGS) entry which is preliminary data.</text>
</comment>
<protein>
    <submittedName>
        <fullName evidence="2">Uncharacterized protein</fullName>
    </submittedName>
</protein>
<feature type="compositionally biased region" description="Basic residues" evidence="1">
    <location>
        <begin position="1"/>
        <end position="10"/>
    </location>
</feature>
<evidence type="ECO:0000256" key="1">
    <source>
        <dbReference type="SAM" id="MobiDB-lite"/>
    </source>
</evidence>
<feature type="region of interest" description="Disordered" evidence="1">
    <location>
        <begin position="1"/>
        <end position="169"/>
    </location>
</feature>
<evidence type="ECO:0000313" key="3">
    <source>
        <dbReference type="Proteomes" id="UP000747542"/>
    </source>
</evidence>
<feature type="compositionally biased region" description="Basic residues" evidence="1">
    <location>
        <begin position="45"/>
        <end position="57"/>
    </location>
</feature>
<feature type="compositionally biased region" description="Basic and acidic residues" evidence="1">
    <location>
        <begin position="143"/>
        <end position="152"/>
    </location>
</feature>
<sequence>MASIKSKKTPGKNDLSVNKRKSQKMKTHAASQVKKRPSGTQEAKGKRKPVKPKHGKKTNTGNPSRRQKTNAMVTKHGKKTNTGNPNNKQKTNTMVTKHGKKTNTGNPNNKQKSNARRGKKTKAGKPKPSLKTGRNKLGKTNTRKLESGERGKSTNHRPGGISSLNRKKWNRNVDKNWKVNSVNAMPLKYTPKVKRNWDRELVGIKGTNKRRDLKDYRKIYSSASSTWNNKIYRKRFRRRKIDEGPREIVSDVTKLVNLDVVNQAIGGIRTLATKAKENKTKKNLLEDTGEQDAMIYLQDPSTGEPQG</sequence>
<organism evidence="2 3">
    <name type="scientific">Homarus americanus</name>
    <name type="common">American lobster</name>
    <dbReference type="NCBI Taxonomy" id="6706"/>
    <lineage>
        <taxon>Eukaryota</taxon>
        <taxon>Metazoa</taxon>
        <taxon>Ecdysozoa</taxon>
        <taxon>Arthropoda</taxon>
        <taxon>Crustacea</taxon>
        <taxon>Multicrustacea</taxon>
        <taxon>Malacostraca</taxon>
        <taxon>Eumalacostraca</taxon>
        <taxon>Eucarida</taxon>
        <taxon>Decapoda</taxon>
        <taxon>Pleocyemata</taxon>
        <taxon>Astacidea</taxon>
        <taxon>Nephropoidea</taxon>
        <taxon>Nephropidae</taxon>
        <taxon>Homarus</taxon>
    </lineage>
</organism>
<dbReference type="AlphaFoldDB" id="A0A8J5J9P6"/>
<proteinExistence type="predicted"/>
<feature type="compositionally biased region" description="Basic residues" evidence="1">
    <location>
        <begin position="18"/>
        <end position="37"/>
    </location>
</feature>